<comment type="caution">
    <text evidence="5">The sequence shown here is derived from an EMBL/GenBank/DDBJ whole genome shotgun (WGS) entry which is preliminary data.</text>
</comment>
<feature type="repeat" description="ANK" evidence="3">
    <location>
        <begin position="255"/>
        <end position="288"/>
    </location>
</feature>
<dbReference type="InterPro" id="IPR036770">
    <property type="entry name" value="Ankyrin_rpt-contain_sf"/>
</dbReference>
<feature type="region of interest" description="Disordered" evidence="4">
    <location>
        <begin position="452"/>
        <end position="486"/>
    </location>
</feature>
<feature type="compositionally biased region" description="Polar residues" evidence="4">
    <location>
        <begin position="551"/>
        <end position="565"/>
    </location>
</feature>
<dbReference type="InterPro" id="IPR002110">
    <property type="entry name" value="Ankyrin_rpt"/>
</dbReference>
<evidence type="ECO:0000313" key="6">
    <source>
        <dbReference type="Proteomes" id="UP001064489"/>
    </source>
</evidence>
<evidence type="ECO:0000256" key="3">
    <source>
        <dbReference type="PROSITE-ProRule" id="PRU00023"/>
    </source>
</evidence>
<feature type="compositionally biased region" description="Polar residues" evidence="4">
    <location>
        <begin position="458"/>
        <end position="486"/>
    </location>
</feature>
<sequence length="682" mass="74648">MPPTYFPLRWESTGDQWWYASPIDWAAANGHYDLVRELLRIDGNHLIKLTSLRRIRRLETVWDDEEQFDDVAKCRSKVARKLFLECKSKGGKNSLIGAGYGGWLIYTAASAGDLSFVQQLLQRNPLLVFGEGEYGVTDILYAAARSKNCEVFRLVYDFALSPRFLASKGGEFEEHIGDIPSVYKLEMLNRAVHAAARGGNLKILKELLDNCTTDVLAYRDKQGATILHAAAGRGQVEVVKDLIGSYDITNSTDHQGNTALHVAAYRGQPAAVEALILASPSMISLKNNAGETFLHATVSGFQTPAFRRLDRQVKLMKLLASGKILNMEGIINTKNNDGRTALHMAIIGNVHLELVQLLMSAPSINVNVRDNEGMTTLDLLKQRPHSASSDILIRHLISAGGIFGSQDYTSRRAIATHLKMQGNGSSPGTSFRISDTEIFLYTGIDIPSDANADPCSAGRSSSSTELNQFDSTNENQTSSIDKKQGSVNVAAQRLKRVFHWHRQKEKKTERLKKSVDDDSVESCKKGSTSDGTSTPTPLRQRFSKPLPLPNNKRTLSVRSTQSSPTAKKKLASGLVHGVMQAMPQRTVPGRSRSSSFSKSSSISSPNSLDKQKGIFIDNDVAGPSCSNQLFDDDGASNIIGKQGSKRLGSQYFCFGGSGHSVKTTVVRQRQNQNTNPSVISVA</sequence>
<dbReference type="PANTHER" id="PTHR24186">
    <property type="entry name" value="PROTEIN PHOSPHATASE 1 REGULATORY SUBUNIT"/>
    <property type="match status" value="1"/>
</dbReference>
<reference evidence="5" key="2">
    <citation type="submission" date="2023-02" db="EMBL/GenBank/DDBJ databases">
        <authorList>
            <person name="Swenson N.G."/>
            <person name="Wegrzyn J.L."/>
            <person name="Mcevoy S.L."/>
        </authorList>
    </citation>
    <scope>NUCLEOTIDE SEQUENCE</scope>
    <source>
        <strain evidence="5">91603</strain>
        <tissue evidence="5">Leaf</tissue>
    </source>
</reference>
<proteinExistence type="predicted"/>
<dbReference type="Pfam" id="PF12796">
    <property type="entry name" value="Ank_2"/>
    <property type="match status" value="1"/>
</dbReference>
<protein>
    <submittedName>
        <fullName evidence="5">Uncharacterized protein</fullName>
    </submittedName>
</protein>
<dbReference type="PROSITE" id="PS50088">
    <property type="entry name" value="ANK_REPEAT"/>
    <property type="match status" value="2"/>
</dbReference>
<dbReference type="EMBL" id="JAJSOW010000102">
    <property type="protein sequence ID" value="KAI9177976.1"/>
    <property type="molecule type" value="Genomic_DNA"/>
</dbReference>
<dbReference type="PANTHER" id="PTHR24186:SF38">
    <property type="entry name" value="ANKYRIN REPEAT FAMILY PROTEIN"/>
    <property type="match status" value="1"/>
</dbReference>
<evidence type="ECO:0000313" key="5">
    <source>
        <dbReference type="EMBL" id="KAI9177976.1"/>
    </source>
</evidence>
<dbReference type="AlphaFoldDB" id="A0AAD5IWY6"/>
<feature type="region of interest" description="Disordered" evidence="4">
    <location>
        <begin position="498"/>
        <end position="610"/>
    </location>
</feature>
<dbReference type="Pfam" id="PF00023">
    <property type="entry name" value="Ank"/>
    <property type="match status" value="1"/>
</dbReference>
<dbReference type="PROSITE" id="PS50297">
    <property type="entry name" value="ANK_REP_REGION"/>
    <property type="match status" value="2"/>
</dbReference>
<dbReference type="Gene3D" id="1.25.40.20">
    <property type="entry name" value="Ankyrin repeat-containing domain"/>
    <property type="match status" value="1"/>
</dbReference>
<dbReference type="SMART" id="SM00248">
    <property type="entry name" value="ANK"/>
    <property type="match status" value="7"/>
</dbReference>
<reference evidence="5" key="1">
    <citation type="journal article" date="2022" name="Plant J.">
        <title>Strategies of tolerance reflected in two North American maple genomes.</title>
        <authorList>
            <person name="McEvoy S.L."/>
            <person name="Sezen U.U."/>
            <person name="Trouern-Trend A."/>
            <person name="McMahon S.M."/>
            <person name="Schaberg P.G."/>
            <person name="Yang J."/>
            <person name="Wegrzyn J.L."/>
            <person name="Swenson N.G."/>
        </authorList>
    </citation>
    <scope>NUCLEOTIDE SEQUENCE</scope>
    <source>
        <strain evidence="5">91603</strain>
    </source>
</reference>
<keyword evidence="2 3" id="KW-0040">ANK repeat</keyword>
<evidence type="ECO:0000256" key="1">
    <source>
        <dbReference type="ARBA" id="ARBA00022737"/>
    </source>
</evidence>
<feature type="repeat" description="ANK" evidence="3">
    <location>
        <begin position="222"/>
        <end position="254"/>
    </location>
</feature>
<evidence type="ECO:0000256" key="4">
    <source>
        <dbReference type="SAM" id="MobiDB-lite"/>
    </source>
</evidence>
<keyword evidence="6" id="KW-1185">Reference proteome</keyword>
<evidence type="ECO:0000256" key="2">
    <source>
        <dbReference type="ARBA" id="ARBA00023043"/>
    </source>
</evidence>
<feature type="compositionally biased region" description="Low complexity" evidence="4">
    <location>
        <begin position="525"/>
        <end position="537"/>
    </location>
</feature>
<accession>A0AAD5IWY6</accession>
<name>A0AAD5IWY6_ACENE</name>
<keyword evidence="1" id="KW-0677">Repeat</keyword>
<organism evidence="5 6">
    <name type="scientific">Acer negundo</name>
    <name type="common">Box elder</name>
    <dbReference type="NCBI Taxonomy" id="4023"/>
    <lineage>
        <taxon>Eukaryota</taxon>
        <taxon>Viridiplantae</taxon>
        <taxon>Streptophyta</taxon>
        <taxon>Embryophyta</taxon>
        <taxon>Tracheophyta</taxon>
        <taxon>Spermatophyta</taxon>
        <taxon>Magnoliopsida</taxon>
        <taxon>eudicotyledons</taxon>
        <taxon>Gunneridae</taxon>
        <taxon>Pentapetalae</taxon>
        <taxon>rosids</taxon>
        <taxon>malvids</taxon>
        <taxon>Sapindales</taxon>
        <taxon>Sapindaceae</taxon>
        <taxon>Hippocastanoideae</taxon>
        <taxon>Acereae</taxon>
        <taxon>Acer</taxon>
    </lineage>
</organism>
<dbReference type="Pfam" id="PF13857">
    <property type="entry name" value="Ank_5"/>
    <property type="match status" value="1"/>
</dbReference>
<feature type="compositionally biased region" description="Low complexity" evidence="4">
    <location>
        <begin position="591"/>
        <end position="607"/>
    </location>
</feature>
<dbReference type="GO" id="GO:0005886">
    <property type="term" value="C:plasma membrane"/>
    <property type="evidence" value="ECO:0007669"/>
    <property type="project" value="TreeGrafter"/>
</dbReference>
<dbReference type="SUPFAM" id="SSF48403">
    <property type="entry name" value="Ankyrin repeat"/>
    <property type="match status" value="1"/>
</dbReference>
<dbReference type="Proteomes" id="UP001064489">
    <property type="component" value="Chromosome 5"/>
</dbReference>
<gene>
    <name evidence="5" type="ORF">LWI28_021303</name>
</gene>
<feature type="compositionally biased region" description="Basic and acidic residues" evidence="4">
    <location>
        <begin position="506"/>
        <end position="524"/>
    </location>
</feature>